<evidence type="ECO:0000313" key="3">
    <source>
        <dbReference type="Proteomes" id="UP000644507"/>
    </source>
</evidence>
<reference evidence="2" key="2">
    <citation type="submission" date="2020-09" db="EMBL/GenBank/DDBJ databases">
        <authorList>
            <person name="Sun Q."/>
            <person name="Kim S."/>
        </authorList>
    </citation>
    <scope>NUCLEOTIDE SEQUENCE</scope>
    <source>
        <strain evidence="2">KCTC 12988</strain>
    </source>
</reference>
<evidence type="ECO:0000313" key="2">
    <source>
        <dbReference type="EMBL" id="GHC66986.1"/>
    </source>
</evidence>
<accession>A0A918U034</accession>
<name>A0A918U034_9BACT</name>
<organism evidence="2 3">
    <name type="scientific">Roseibacillus persicicus</name>
    <dbReference type="NCBI Taxonomy" id="454148"/>
    <lineage>
        <taxon>Bacteria</taxon>
        <taxon>Pseudomonadati</taxon>
        <taxon>Verrucomicrobiota</taxon>
        <taxon>Verrucomicrobiia</taxon>
        <taxon>Verrucomicrobiales</taxon>
        <taxon>Verrucomicrobiaceae</taxon>
        <taxon>Roseibacillus</taxon>
    </lineage>
</organism>
<sequence>MLALVPSEGIEPSENFPDGGTHEPEHLPKFHLPAFEAENVSLPELVQMILQSYIDVCTVTKQEPLRFSVSYPDNLGDRKDFSWKGGSLITALRMAGIIFDARLERAETQLHFESFDEKSNSTSSELLTQSFRVSPYIRDVIRGLLPKEMSNPDDSVPTLLAKIGFNQHSDAEILFDPVTANLFVHDDATQLEKLSQIIEELASTSTTKQVHVTSKVVQTNESITDLQSRVRNEGMELVMRNLAQQKGTDIMTMPSVLSRFGEEATIEIIQENGDDWTGIRQTGNVTGYGFGVSQQIHFENRPGENADGLSSQDWQTEDVGPQGFTKVHQETDANGLTSIHFSTYQVIDATGRPVDPIGMPLPDTE</sequence>
<dbReference type="EMBL" id="BMXI01000023">
    <property type="protein sequence ID" value="GHC66986.1"/>
    <property type="molecule type" value="Genomic_DNA"/>
</dbReference>
<evidence type="ECO:0000256" key="1">
    <source>
        <dbReference type="SAM" id="MobiDB-lite"/>
    </source>
</evidence>
<protein>
    <submittedName>
        <fullName evidence="2">Uncharacterized protein</fullName>
    </submittedName>
</protein>
<comment type="caution">
    <text evidence="2">The sequence shown here is derived from an EMBL/GenBank/DDBJ whole genome shotgun (WGS) entry which is preliminary data.</text>
</comment>
<keyword evidence="3" id="KW-1185">Reference proteome</keyword>
<dbReference type="AlphaFoldDB" id="A0A918U034"/>
<dbReference type="Proteomes" id="UP000644507">
    <property type="component" value="Unassembled WGS sequence"/>
</dbReference>
<feature type="region of interest" description="Disordered" evidence="1">
    <location>
        <begin position="1"/>
        <end position="27"/>
    </location>
</feature>
<gene>
    <name evidence="2" type="ORF">GCM10007100_38640</name>
</gene>
<reference evidence="2" key="1">
    <citation type="journal article" date="2014" name="Int. J. Syst. Evol. Microbiol.">
        <title>Complete genome sequence of Corynebacterium casei LMG S-19264T (=DSM 44701T), isolated from a smear-ripened cheese.</title>
        <authorList>
            <consortium name="US DOE Joint Genome Institute (JGI-PGF)"/>
            <person name="Walter F."/>
            <person name="Albersmeier A."/>
            <person name="Kalinowski J."/>
            <person name="Ruckert C."/>
        </authorList>
    </citation>
    <scope>NUCLEOTIDE SEQUENCE</scope>
    <source>
        <strain evidence="2">KCTC 12988</strain>
    </source>
</reference>
<proteinExistence type="predicted"/>